<accession>A0ACB7Y4Z8</accession>
<gene>
    <name evidence="1" type="ORF">Vadar_002814</name>
</gene>
<protein>
    <submittedName>
        <fullName evidence="1">Uncharacterized protein</fullName>
    </submittedName>
</protein>
<evidence type="ECO:0000313" key="1">
    <source>
        <dbReference type="EMBL" id="KAH7848446.1"/>
    </source>
</evidence>
<organism evidence="1 2">
    <name type="scientific">Vaccinium darrowii</name>
    <dbReference type="NCBI Taxonomy" id="229202"/>
    <lineage>
        <taxon>Eukaryota</taxon>
        <taxon>Viridiplantae</taxon>
        <taxon>Streptophyta</taxon>
        <taxon>Embryophyta</taxon>
        <taxon>Tracheophyta</taxon>
        <taxon>Spermatophyta</taxon>
        <taxon>Magnoliopsida</taxon>
        <taxon>eudicotyledons</taxon>
        <taxon>Gunneridae</taxon>
        <taxon>Pentapetalae</taxon>
        <taxon>asterids</taxon>
        <taxon>Ericales</taxon>
        <taxon>Ericaceae</taxon>
        <taxon>Vaccinioideae</taxon>
        <taxon>Vaccinieae</taxon>
        <taxon>Vaccinium</taxon>
    </lineage>
</organism>
<evidence type="ECO:0000313" key="2">
    <source>
        <dbReference type="Proteomes" id="UP000828048"/>
    </source>
</evidence>
<dbReference type="EMBL" id="CM037157">
    <property type="protein sequence ID" value="KAH7848446.1"/>
    <property type="molecule type" value="Genomic_DNA"/>
</dbReference>
<name>A0ACB7Y4Z8_9ERIC</name>
<proteinExistence type="predicted"/>
<sequence>MGSNSCGFVVEVKRKEVVAAVLPMPEHWLPMSNLDLLLPPLNVGVFFCYKKSTDTTTTTTMHAHKSSSSSRVSTLKEALAEALVSFYAFAGGVVENRLGEPELLCNNRGVDFVHAYADVELHELDLHHPDDSVHGKLVPFKSHGVISVQGDDNCKIDLEKFHGESLEIIVGLDPSCNYVLQCPISLRAN</sequence>
<keyword evidence="2" id="KW-1185">Reference proteome</keyword>
<reference evidence="1 2" key="1">
    <citation type="journal article" date="2021" name="Hortic Res">
        <title>High-quality reference genome and annotation aids understanding of berry development for evergreen blueberry (Vaccinium darrowii).</title>
        <authorList>
            <person name="Yu J."/>
            <person name="Hulse-Kemp A.M."/>
            <person name="Babiker E."/>
            <person name="Staton M."/>
        </authorList>
    </citation>
    <scope>NUCLEOTIDE SEQUENCE [LARGE SCALE GENOMIC DNA]</scope>
    <source>
        <strain evidence="2">cv. NJ 8807/NJ 8810</strain>
        <tissue evidence="1">Young leaf</tissue>
    </source>
</reference>
<comment type="caution">
    <text evidence="1">The sequence shown here is derived from an EMBL/GenBank/DDBJ whole genome shotgun (WGS) entry which is preliminary data.</text>
</comment>
<dbReference type="Proteomes" id="UP000828048">
    <property type="component" value="Chromosome 7"/>
</dbReference>